<evidence type="ECO:0000256" key="6">
    <source>
        <dbReference type="ARBA" id="ARBA00023136"/>
    </source>
</evidence>
<dbReference type="InterPro" id="IPR006553">
    <property type="entry name" value="Leu-rich_rpt_Cys-con_subtyp"/>
</dbReference>
<dbReference type="AlphaFoldDB" id="A0A0C3H3A5"/>
<dbReference type="InterPro" id="IPR057207">
    <property type="entry name" value="FBXL15_LRR"/>
</dbReference>
<keyword evidence="2" id="KW-0813">Transport</keyword>
<dbReference type="Proteomes" id="UP000054321">
    <property type="component" value="Unassembled WGS sequence"/>
</dbReference>
<keyword evidence="3" id="KW-0812">Transmembrane</keyword>
<dbReference type="Pfam" id="PF25372">
    <property type="entry name" value="DUF7885"/>
    <property type="match status" value="1"/>
</dbReference>
<dbReference type="STRING" id="913774.A0A0C3H3A5"/>
<dbReference type="PANTHER" id="PTHR45638:SF24">
    <property type="entry name" value="CYCLIC NUCLEOTIDE-BINDING DOMAIN PROTEIN (AFU_ORTHOLOGUE AFUA_2G03170)"/>
    <property type="match status" value="1"/>
</dbReference>
<dbReference type="GO" id="GO:0016020">
    <property type="term" value="C:membrane"/>
    <property type="evidence" value="ECO:0007669"/>
    <property type="project" value="UniProtKB-SubCell"/>
</dbReference>
<dbReference type="Pfam" id="PF00027">
    <property type="entry name" value="cNMP_binding"/>
    <property type="match status" value="2"/>
</dbReference>
<organism evidence="12 13">
    <name type="scientific">Oidiodendron maius (strain Zn)</name>
    <dbReference type="NCBI Taxonomy" id="913774"/>
    <lineage>
        <taxon>Eukaryota</taxon>
        <taxon>Fungi</taxon>
        <taxon>Dikarya</taxon>
        <taxon>Ascomycota</taxon>
        <taxon>Pezizomycotina</taxon>
        <taxon>Leotiomycetes</taxon>
        <taxon>Leotiomycetes incertae sedis</taxon>
        <taxon>Myxotrichaceae</taxon>
        <taxon>Oidiodendron</taxon>
    </lineage>
</organism>
<gene>
    <name evidence="12" type="ORF">OIDMADRAFT_168127</name>
</gene>
<dbReference type="PANTHER" id="PTHR45638">
    <property type="entry name" value="CYCLIC NUCLEOTIDE-GATED CATION CHANNEL SUBUNIT A"/>
    <property type="match status" value="1"/>
</dbReference>
<dbReference type="InParanoid" id="A0A0C3H3A5"/>
<dbReference type="SUPFAM" id="SSF51206">
    <property type="entry name" value="cAMP-binding domain-like"/>
    <property type="match status" value="2"/>
</dbReference>
<keyword evidence="8" id="KW-0407">Ion channel</keyword>
<feature type="domain" description="Cyclic nucleotide-binding" evidence="10">
    <location>
        <begin position="277"/>
        <end position="388"/>
    </location>
</feature>
<evidence type="ECO:0000256" key="8">
    <source>
        <dbReference type="ARBA" id="ARBA00023303"/>
    </source>
</evidence>
<dbReference type="SMART" id="SM00100">
    <property type="entry name" value="cNMP"/>
    <property type="match status" value="2"/>
</dbReference>
<accession>A0A0C3H3A5</accession>
<dbReference type="InterPro" id="IPR032675">
    <property type="entry name" value="LRR_dom_sf"/>
</dbReference>
<reference evidence="13" key="2">
    <citation type="submission" date="2015-01" db="EMBL/GenBank/DDBJ databases">
        <title>Evolutionary Origins and Diversification of the Mycorrhizal Mutualists.</title>
        <authorList>
            <consortium name="DOE Joint Genome Institute"/>
            <consortium name="Mycorrhizal Genomics Consortium"/>
            <person name="Kohler A."/>
            <person name="Kuo A."/>
            <person name="Nagy L.G."/>
            <person name="Floudas D."/>
            <person name="Copeland A."/>
            <person name="Barry K.W."/>
            <person name="Cichocki N."/>
            <person name="Veneault-Fourrey C."/>
            <person name="LaButti K."/>
            <person name="Lindquist E.A."/>
            <person name="Lipzen A."/>
            <person name="Lundell T."/>
            <person name="Morin E."/>
            <person name="Murat C."/>
            <person name="Riley R."/>
            <person name="Ohm R."/>
            <person name="Sun H."/>
            <person name="Tunlid A."/>
            <person name="Henrissat B."/>
            <person name="Grigoriev I.V."/>
            <person name="Hibbett D.S."/>
            <person name="Martin F."/>
        </authorList>
    </citation>
    <scope>NUCLEOTIDE SEQUENCE [LARGE SCALE GENOMIC DNA]</scope>
    <source>
        <strain evidence="13">Zn</strain>
    </source>
</reference>
<dbReference type="SUPFAM" id="SSF81383">
    <property type="entry name" value="F-box domain"/>
    <property type="match status" value="1"/>
</dbReference>
<feature type="domain" description="F-box" evidence="11">
    <location>
        <begin position="556"/>
        <end position="603"/>
    </location>
</feature>
<dbReference type="CDD" id="cd00038">
    <property type="entry name" value="CAP_ED"/>
    <property type="match status" value="2"/>
</dbReference>
<evidence type="ECO:0000256" key="4">
    <source>
        <dbReference type="ARBA" id="ARBA00022989"/>
    </source>
</evidence>
<dbReference type="PROSITE" id="PS50042">
    <property type="entry name" value="CNMP_BINDING_3"/>
    <property type="match status" value="2"/>
</dbReference>
<feature type="compositionally biased region" description="Polar residues" evidence="9">
    <location>
        <begin position="439"/>
        <end position="454"/>
    </location>
</feature>
<feature type="region of interest" description="Disordered" evidence="9">
    <location>
        <begin position="415"/>
        <end position="559"/>
    </location>
</feature>
<dbReference type="FunFam" id="2.60.120.10:FF:000057">
    <property type="entry name" value="Cyclic nucleotide-binding domain protein"/>
    <property type="match status" value="1"/>
</dbReference>
<dbReference type="InterPro" id="IPR014710">
    <property type="entry name" value="RmlC-like_jellyroll"/>
</dbReference>
<dbReference type="SMART" id="SM00256">
    <property type="entry name" value="FBOX"/>
    <property type="match status" value="1"/>
</dbReference>
<dbReference type="InterPro" id="IPR000595">
    <property type="entry name" value="cNMP-bd_dom"/>
</dbReference>
<evidence type="ECO:0000313" key="13">
    <source>
        <dbReference type="Proteomes" id="UP000054321"/>
    </source>
</evidence>
<evidence type="ECO:0000313" key="12">
    <source>
        <dbReference type="EMBL" id="KIM97874.1"/>
    </source>
</evidence>
<keyword evidence="5" id="KW-0406">Ion transport</keyword>
<evidence type="ECO:0000256" key="5">
    <source>
        <dbReference type="ARBA" id="ARBA00023065"/>
    </source>
</evidence>
<feature type="compositionally biased region" description="Basic and acidic residues" evidence="9">
    <location>
        <begin position="213"/>
        <end position="231"/>
    </location>
</feature>
<protein>
    <recommendedName>
        <fullName evidence="14">Cyclic nucleotide-binding domain-containing protein</fullName>
    </recommendedName>
</protein>
<dbReference type="InterPro" id="IPR050866">
    <property type="entry name" value="CNG_cation_channel"/>
</dbReference>
<dbReference type="InterPro" id="IPR001810">
    <property type="entry name" value="F-box_dom"/>
</dbReference>
<dbReference type="SMART" id="SM00367">
    <property type="entry name" value="LRR_CC"/>
    <property type="match status" value="8"/>
</dbReference>
<dbReference type="EMBL" id="KN832881">
    <property type="protein sequence ID" value="KIM97874.1"/>
    <property type="molecule type" value="Genomic_DNA"/>
</dbReference>
<evidence type="ECO:0000259" key="10">
    <source>
        <dbReference type="PROSITE" id="PS50042"/>
    </source>
</evidence>
<proteinExistence type="predicted"/>
<sequence length="944" mass="103590">MRRTRGGGGASPFRANGAAPIPDSLSLIRSFNVETNPARPARPSPLTASTIPDMPLDLVDRIRSFPLFISAPDSFLAAIGKHLRPQVHSPHDHILTEGDDAKAMYWLVRGAVAVTSRDGEATYAELKPGAFFGEIGILMDVPRTATIVARTKCLLVVLKKEDLRAELPGFPEMEKAIMEEAQERLTILNKKRKESGFGPKLVSTALPSRGAKPVREGTAREAATGDRRGDAKVVGSSVVNTKKRKSPSPQVIEDPVAGSALGSGFVNVRKTLKELPLFANLPPDILHYLGLSAQPKTYPPFTDIILQGSPGNEIYFIVRGEAEVIHEMPNVQATNNSRQASYIRPRLKQGQYFGEVASLALAPRRTATVRAITTVECLMISGDVLDGLWKRCSPDIRSQVEATAKLRIGLPGDEDITMADADEPSINNLEITDRGPLMTRSSLPQVTLTPSKSASLHKPSRTEDKEVIEPLDPDPFLSVNMDNMKARSGRRGSLAPPVPEPPAPERPSPPAQTRSKARPRSRSHTPTVVVVNHADPSPDSSSRPKRPKTFSRHSDHDTKGSLPDSILIAIFSYLDIYQLMRLRAVCFRWSKILTASPDICRDLDLSLYNRNVTNKALTDFICPFVGKRAQTVDISNCFHITDDGFAALSSQCGANVHSWKMKSVWDITANAILEMANNAKQLEEIDLSNCRKVSDNLLARVVGWVITEPNVAQNHNRPKHLQQSNFPPAGTVVGCQNLKRITLSYCKHVTDRSMAHLAVHAHARLQSLDLTRCTTITDSGFQHWSIYKFAKLERLILADCTYLTDNAIVYLTNAAKGLKELDLSFCCALSDTATEVLSLGCPHLRSLRLSFCGSAVSDSSLRSIGLHLLELRELSVRGCVRVTGVGVEAVVEGCNQLEMFDVSQCKNLQRWLDGGGEQRSRSVYGRSKLKFETRKVNGKTGSLR</sequence>
<dbReference type="InterPro" id="IPR018488">
    <property type="entry name" value="cNMP-bd_CS"/>
</dbReference>
<evidence type="ECO:0000256" key="2">
    <source>
        <dbReference type="ARBA" id="ARBA00022448"/>
    </source>
</evidence>
<dbReference type="OrthoDB" id="421226at2759"/>
<dbReference type="InterPro" id="IPR036047">
    <property type="entry name" value="F-box-like_dom_sf"/>
</dbReference>
<keyword evidence="6" id="KW-0472">Membrane</keyword>
<dbReference type="HOGENOM" id="CLU_006113_0_0_1"/>
<reference evidence="12 13" key="1">
    <citation type="submission" date="2014-04" db="EMBL/GenBank/DDBJ databases">
        <authorList>
            <consortium name="DOE Joint Genome Institute"/>
            <person name="Kuo A."/>
            <person name="Martino E."/>
            <person name="Perotto S."/>
            <person name="Kohler A."/>
            <person name="Nagy L.G."/>
            <person name="Floudas D."/>
            <person name="Copeland A."/>
            <person name="Barry K.W."/>
            <person name="Cichocki N."/>
            <person name="Veneault-Fourrey C."/>
            <person name="LaButti K."/>
            <person name="Lindquist E.A."/>
            <person name="Lipzen A."/>
            <person name="Lundell T."/>
            <person name="Morin E."/>
            <person name="Murat C."/>
            <person name="Sun H."/>
            <person name="Tunlid A."/>
            <person name="Henrissat B."/>
            <person name="Grigoriev I.V."/>
            <person name="Hibbett D.S."/>
            <person name="Martin F."/>
            <person name="Nordberg H.P."/>
            <person name="Cantor M.N."/>
            <person name="Hua S.X."/>
        </authorList>
    </citation>
    <scope>NUCLEOTIDE SEQUENCE [LARGE SCALE GENOMIC DNA]</scope>
    <source>
        <strain evidence="12 13">Zn</strain>
    </source>
</reference>
<evidence type="ECO:0000256" key="3">
    <source>
        <dbReference type="ARBA" id="ARBA00022692"/>
    </source>
</evidence>
<feature type="compositionally biased region" description="Pro residues" evidence="9">
    <location>
        <begin position="496"/>
        <end position="510"/>
    </location>
</feature>
<evidence type="ECO:0008006" key="14">
    <source>
        <dbReference type="Google" id="ProtNLM"/>
    </source>
</evidence>
<feature type="domain" description="Cyclic nucleotide-binding" evidence="10">
    <location>
        <begin position="67"/>
        <end position="184"/>
    </location>
</feature>
<comment type="subcellular location">
    <subcellularLocation>
        <location evidence="1">Membrane</location>
        <topology evidence="1">Multi-pass membrane protein</topology>
    </subcellularLocation>
</comment>
<keyword evidence="4" id="KW-1133">Transmembrane helix</keyword>
<evidence type="ECO:0000256" key="9">
    <source>
        <dbReference type="SAM" id="MobiDB-lite"/>
    </source>
</evidence>
<evidence type="ECO:0000256" key="1">
    <source>
        <dbReference type="ARBA" id="ARBA00004141"/>
    </source>
</evidence>
<keyword evidence="13" id="KW-1185">Reference proteome</keyword>
<evidence type="ECO:0000256" key="7">
    <source>
        <dbReference type="ARBA" id="ARBA00023286"/>
    </source>
</evidence>
<dbReference type="Gene3D" id="2.60.120.10">
    <property type="entry name" value="Jelly Rolls"/>
    <property type="match status" value="2"/>
</dbReference>
<dbReference type="SUPFAM" id="SSF52047">
    <property type="entry name" value="RNI-like"/>
    <property type="match status" value="1"/>
</dbReference>
<dbReference type="PROSITE" id="PS50181">
    <property type="entry name" value="FBOX"/>
    <property type="match status" value="1"/>
</dbReference>
<dbReference type="GO" id="GO:0005221">
    <property type="term" value="F:intracellularly cyclic nucleotide-activated monoatomic cation channel activity"/>
    <property type="evidence" value="ECO:0007669"/>
    <property type="project" value="InterPro"/>
</dbReference>
<keyword evidence="7" id="KW-1071">Ligand-gated ion channel</keyword>
<dbReference type="Pfam" id="PF12937">
    <property type="entry name" value="F-box-like"/>
    <property type="match status" value="1"/>
</dbReference>
<feature type="region of interest" description="Disordered" evidence="9">
    <location>
        <begin position="208"/>
        <end position="250"/>
    </location>
</feature>
<dbReference type="Pfam" id="PF16643">
    <property type="entry name" value="cNMPbd_u2"/>
    <property type="match status" value="1"/>
</dbReference>
<name>A0A0C3H3A5_OIDMZ</name>
<dbReference type="GO" id="GO:0044877">
    <property type="term" value="F:protein-containing complex binding"/>
    <property type="evidence" value="ECO:0007669"/>
    <property type="project" value="TreeGrafter"/>
</dbReference>
<evidence type="ECO:0000259" key="11">
    <source>
        <dbReference type="PROSITE" id="PS50181"/>
    </source>
</evidence>
<dbReference type="InterPro" id="IPR018490">
    <property type="entry name" value="cNMP-bd_dom_sf"/>
</dbReference>
<dbReference type="PROSITE" id="PS00889">
    <property type="entry name" value="CNMP_BINDING_2"/>
    <property type="match status" value="1"/>
</dbReference>
<dbReference type="Gene3D" id="3.80.10.10">
    <property type="entry name" value="Ribonuclease Inhibitor"/>
    <property type="match status" value="2"/>
</dbReference>